<keyword evidence="3" id="KW-1185">Reference proteome</keyword>
<dbReference type="EMBL" id="JANAVB010044214">
    <property type="protein sequence ID" value="KAJ6792112.1"/>
    <property type="molecule type" value="Genomic_DNA"/>
</dbReference>
<name>A0AAX6DJW8_IRIPA</name>
<organism evidence="2 3">
    <name type="scientific">Iris pallida</name>
    <name type="common">Sweet iris</name>
    <dbReference type="NCBI Taxonomy" id="29817"/>
    <lineage>
        <taxon>Eukaryota</taxon>
        <taxon>Viridiplantae</taxon>
        <taxon>Streptophyta</taxon>
        <taxon>Embryophyta</taxon>
        <taxon>Tracheophyta</taxon>
        <taxon>Spermatophyta</taxon>
        <taxon>Magnoliopsida</taxon>
        <taxon>Liliopsida</taxon>
        <taxon>Asparagales</taxon>
        <taxon>Iridaceae</taxon>
        <taxon>Iridoideae</taxon>
        <taxon>Irideae</taxon>
        <taxon>Iris</taxon>
    </lineage>
</organism>
<gene>
    <name evidence="2" type="ORF">M6B38_242155</name>
</gene>
<proteinExistence type="predicted"/>
<reference evidence="2" key="1">
    <citation type="journal article" date="2023" name="GigaByte">
        <title>Genome assembly of the bearded iris, Iris pallida Lam.</title>
        <authorList>
            <person name="Bruccoleri R.E."/>
            <person name="Oakeley E.J."/>
            <person name="Faust A.M.E."/>
            <person name="Altorfer M."/>
            <person name="Dessus-Babus S."/>
            <person name="Burckhardt D."/>
            <person name="Oertli M."/>
            <person name="Naumann U."/>
            <person name="Petersen F."/>
            <person name="Wong J."/>
        </authorList>
    </citation>
    <scope>NUCLEOTIDE SEQUENCE</scope>
    <source>
        <strain evidence="2">GSM-AAB239-AS_SAM_17_03QT</strain>
    </source>
</reference>
<protein>
    <submittedName>
        <fullName evidence="2">Formin-like protein 6 isoform X1</fullName>
    </submittedName>
</protein>
<dbReference type="Proteomes" id="UP001140949">
    <property type="component" value="Unassembled WGS sequence"/>
</dbReference>
<sequence>MGFGRGSATRGGWQSGSRLARSGQWIGRSCSRRSRRGFREAVGDSTVVVRRCEERVWGWRDTGRSGGWSAAALAEAEGRARGSHRHSTWGTRGSRTPAVPAEKITRPVRAERSGTSKARCAGLLMAAPWC</sequence>
<evidence type="ECO:0000313" key="3">
    <source>
        <dbReference type="Proteomes" id="UP001140949"/>
    </source>
</evidence>
<reference evidence="2" key="2">
    <citation type="submission" date="2023-04" db="EMBL/GenBank/DDBJ databases">
        <authorList>
            <person name="Bruccoleri R.E."/>
            <person name="Oakeley E.J."/>
            <person name="Faust A.-M."/>
            <person name="Dessus-Babus S."/>
            <person name="Altorfer M."/>
            <person name="Burckhardt D."/>
            <person name="Oertli M."/>
            <person name="Naumann U."/>
            <person name="Petersen F."/>
            <person name="Wong J."/>
        </authorList>
    </citation>
    <scope>NUCLEOTIDE SEQUENCE</scope>
    <source>
        <strain evidence="2">GSM-AAB239-AS_SAM_17_03QT</strain>
        <tissue evidence="2">Leaf</tissue>
    </source>
</reference>
<evidence type="ECO:0000313" key="2">
    <source>
        <dbReference type="EMBL" id="KAJ6792112.1"/>
    </source>
</evidence>
<dbReference type="AlphaFoldDB" id="A0AAX6DJW8"/>
<feature type="region of interest" description="Disordered" evidence="1">
    <location>
        <begin position="76"/>
        <end position="99"/>
    </location>
</feature>
<comment type="caution">
    <text evidence="2">The sequence shown here is derived from an EMBL/GenBank/DDBJ whole genome shotgun (WGS) entry which is preliminary data.</text>
</comment>
<evidence type="ECO:0000256" key="1">
    <source>
        <dbReference type="SAM" id="MobiDB-lite"/>
    </source>
</evidence>
<accession>A0AAX6DJW8</accession>